<keyword evidence="1" id="KW-0040">ANK repeat</keyword>
<feature type="repeat" description="ANK" evidence="1">
    <location>
        <begin position="796"/>
        <end position="828"/>
    </location>
</feature>
<feature type="repeat" description="ANK" evidence="1">
    <location>
        <begin position="457"/>
        <end position="486"/>
    </location>
</feature>
<feature type="domain" description="Clr5" evidence="2">
    <location>
        <begin position="9"/>
        <end position="59"/>
    </location>
</feature>
<accession>A0A8H4REZ5</accession>
<dbReference type="Pfam" id="PF14420">
    <property type="entry name" value="Clr5"/>
    <property type="match status" value="1"/>
</dbReference>
<feature type="repeat" description="ANK" evidence="1">
    <location>
        <begin position="1003"/>
        <end position="1035"/>
    </location>
</feature>
<comment type="caution">
    <text evidence="3">The sequence shown here is derived from an EMBL/GenBank/DDBJ whole genome shotgun (WGS) entry which is preliminary data.</text>
</comment>
<evidence type="ECO:0000313" key="4">
    <source>
        <dbReference type="Proteomes" id="UP000566819"/>
    </source>
</evidence>
<dbReference type="InterPro" id="IPR025676">
    <property type="entry name" value="Clr5_dom"/>
</dbReference>
<dbReference type="EMBL" id="JAAMPI010000750">
    <property type="protein sequence ID" value="KAF4628877.1"/>
    <property type="molecule type" value="Genomic_DNA"/>
</dbReference>
<dbReference type="SUPFAM" id="SSF48403">
    <property type="entry name" value="Ankyrin repeat"/>
    <property type="match status" value="3"/>
</dbReference>
<dbReference type="PANTHER" id="PTHR24133">
    <property type="entry name" value="ANKYRIN DOMAIN-CONTAINING"/>
    <property type="match status" value="1"/>
</dbReference>
<dbReference type="AlphaFoldDB" id="A0A8H4REZ5"/>
<organism evidence="3 4">
    <name type="scientific">Cudoniella acicularis</name>
    <dbReference type="NCBI Taxonomy" id="354080"/>
    <lineage>
        <taxon>Eukaryota</taxon>
        <taxon>Fungi</taxon>
        <taxon>Dikarya</taxon>
        <taxon>Ascomycota</taxon>
        <taxon>Pezizomycotina</taxon>
        <taxon>Leotiomycetes</taxon>
        <taxon>Helotiales</taxon>
        <taxon>Tricladiaceae</taxon>
        <taxon>Cudoniella</taxon>
    </lineage>
</organism>
<proteinExistence type="predicted"/>
<dbReference type="PRINTS" id="PR01415">
    <property type="entry name" value="ANKYRIN"/>
</dbReference>
<evidence type="ECO:0000313" key="3">
    <source>
        <dbReference type="EMBL" id="KAF4628877.1"/>
    </source>
</evidence>
<feature type="repeat" description="ANK" evidence="1">
    <location>
        <begin position="660"/>
        <end position="692"/>
    </location>
</feature>
<feature type="repeat" description="ANK" evidence="1">
    <location>
        <begin position="730"/>
        <end position="762"/>
    </location>
</feature>
<dbReference type="PANTHER" id="PTHR24133:SF40">
    <property type="entry name" value="ANKYRIN REPEAT DOMAIN 44"/>
    <property type="match status" value="1"/>
</dbReference>
<feature type="repeat" description="ANK" evidence="1">
    <location>
        <begin position="558"/>
        <end position="590"/>
    </location>
</feature>
<dbReference type="PROSITE" id="PS50088">
    <property type="entry name" value="ANK_REPEAT"/>
    <property type="match status" value="14"/>
</dbReference>
<feature type="repeat" description="ANK" evidence="1">
    <location>
        <begin position="625"/>
        <end position="657"/>
    </location>
</feature>
<feature type="repeat" description="ANK" evidence="1">
    <location>
        <begin position="1073"/>
        <end position="1105"/>
    </location>
</feature>
<dbReference type="Gene3D" id="1.25.40.20">
    <property type="entry name" value="Ankyrin repeat-containing domain"/>
    <property type="match status" value="5"/>
</dbReference>
<gene>
    <name evidence="3" type="ORF">G7Y89_g9276</name>
</gene>
<protein>
    <recommendedName>
        <fullName evidence="2">Clr5 domain-containing protein</fullName>
    </recommendedName>
</protein>
<evidence type="ECO:0000259" key="2">
    <source>
        <dbReference type="Pfam" id="PF14420"/>
    </source>
</evidence>
<feature type="repeat" description="ANK" evidence="1">
    <location>
        <begin position="968"/>
        <end position="1000"/>
    </location>
</feature>
<dbReference type="InterPro" id="IPR002110">
    <property type="entry name" value="Ankyrin_rpt"/>
</dbReference>
<evidence type="ECO:0000256" key="1">
    <source>
        <dbReference type="PROSITE-ProRule" id="PRU00023"/>
    </source>
</evidence>
<feature type="repeat" description="ANK" evidence="1">
    <location>
        <begin position="590"/>
        <end position="622"/>
    </location>
</feature>
<dbReference type="PROSITE" id="PS50297">
    <property type="entry name" value="ANK_REP_REGION"/>
    <property type="match status" value="13"/>
</dbReference>
<dbReference type="SMART" id="SM00248">
    <property type="entry name" value="ANK"/>
    <property type="match status" value="22"/>
</dbReference>
<sequence length="1138" mass="122865">MTDTRTITDAEWGVHKGVIEKLYQNKTLSEVMTLMKQDHGFIAKKAQYTRKFKQWNFSKNSTSDKWKFVARKLEKRKHEGKESETYINGKLIPNKKIQKEISRYTLHSYYSTLGTVEFTRRQVHQHYPAFTPCDNWNLPGFLDIYSINSPVPQLPLPEQQWSFHDIEATPQTDFAFDFSGDNSTPYLRPSVEAADEIQSPLTPHTPNEEARSIFADIIGDPYLPCEEGVTSATTSRLDGFLPERQDGELVRNVKKIFDLSSMVDASLQLLRYTVFLSSNGLLLNSQIDKLLRWMIKTDQSFLIERLIKIKTPTVEIFLSHLLLSATRLQEIDMVLAALAHGIDVNIPAGHVPKTTALFEATANQDVHLVRLLLNAGANPNASIAFSQRQSPLQASVRSRNNHELVQMLLDAGGDANVAPVDFWAPNTLLTSAASDRDAALVKILLESKAEVNMMTKSSITALQAATSTNEVEIVQTLVDAGADVDAPFGNRYGTARVAAAEDCNYNHLVSPIQSAAYNNNIEIVQILLDLDANVDGYTPVEEDKSLDIDEDGWFDVACLQTPLQLAVSNKNSILVRLLLLSGADANAQQYGDTPLQIAARNDDVALVRLLLRNGAHVNTAARKHGGRTALQSAAYIGNSDLVQILLDEGADVNALPAFKDGRTAIQAAAQGGHTEILRTLRDLGADVNAKASPRGGRTCLQAAAENSDTEMIRLLLKFRAEVNAPAASEMGRTALQAAIQGHNSASVDILLKAGADINAAPSPLKGVSALYGAIRNNDLTLARRLLVTADPNGATSRHPPIVKAAQRGNFDLTQSLIEAGADVNVLGQKEGKRQFALQAAVRGGNIEVIRILLEAQADVNASTSDIPSKPLELAVEKNRSDMVRLLLANGASVNPTPGVKSPATTALGQALDRFSVNEDIVEDLIAAGADVNRGCSNHGLPLSAAAKNFYLTKRLLDAGANVNGESPGRPTALQKTCNGPNIDIIKLLLDAGADINAPASPERGRTALQAAVQCGKTPIINLLLQHGADCNALAAKSYGGTALQLAAMEGRISIVLLLLRAGAEINAAPSTTGGRTALEAAAEHGRLDVVSLLLKNDTDGDGLDARCQRAAKLAAANGHIIISRILKEFKRKDNEQKK</sequence>
<dbReference type="InterPro" id="IPR052391">
    <property type="entry name" value="E3_Ligase-Neurotoxin"/>
</dbReference>
<dbReference type="InterPro" id="IPR036770">
    <property type="entry name" value="Ankyrin_rpt-contain_sf"/>
</dbReference>
<dbReference type="Pfam" id="PF12796">
    <property type="entry name" value="Ank_2"/>
    <property type="match status" value="7"/>
</dbReference>
<reference evidence="3 4" key="1">
    <citation type="submission" date="2020-03" db="EMBL/GenBank/DDBJ databases">
        <title>Draft Genome Sequence of Cudoniella acicularis.</title>
        <authorList>
            <person name="Buettner E."/>
            <person name="Kellner H."/>
        </authorList>
    </citation>
    <scope>NUCLEOTIDE SEQUENCE [LARGE SCALE GENOMIC DNA]</scope>
    <source>
        <strain evidence="3 4">DSM 108380</strain>
    </source>
</reference>
<feature type="repeat" description="ANK" evidence="1">
    <location>
        <begin position="695"/>
        <end position="727"/>
    </location>
</feature>
<feature type="repeat" description="ANK" evidence="1">
    <location>
        <begin position="870"/>
        <end position="898"/>
    </location>
</feature>
<dbReference type="Proteomes" id="UP000566819">
    <property type="component" value="Unassembled WGS sequence"/>
</dbReference>
<feature type="repeat" description="ANK" evidence="1">
    <location>
        <begin position="832"/>
        <end position="864"/>
    </location>
</feature>
<keyword evidence="4" id="KW-1185">Reference proteome</keyword>
<feature type="repeat" description="ANK" evidence="1">
    <location>
        <begin position="1038"/>
        <end position="1070"/>
    </location>
</feature>
<dbReference type="OrthoDB" id="3563777at2759"/>
<dbReference type="Pfam" id="PF00023">
    <property type="entry name" value="Ank"/>
    <property type="match status" value="1"/>
</dbReference>
<name>A0A8H4REZ5_9HELO</name>